<sequence>MAVRWRLAVTEDCIGSGLCIGSSADHFQLVDGFSQPVTAEVEPGHDVYDIAFQCPVEAIVLTDAETGEPVLADPVAARVYGQQRA</sequence>
<dbReference type="Gene3D" id="3.30.70.20">
    <property type="match status" value="1"/>
</dbReference>
<dbReference type="EMBL" id="JBHSON010000080">
    <property type="protein sequence ID" value="MFC5752071.1"/>
    <property type="molecule type" value="Genomic_DNA"/>
</dbReference>
<evidence type="ECO:0000313" key="1">
    <source>
        <dbReference type="EMBL" id="MFC5752071.1"/>
    </source>
</evidence>
<protein>
    <submittedName>
        <fullName evidence="1">Ferredoxin</fullName>
    </submittedName>
</protein>
<reference evidence="2" key="1">
    <citation type="journal article" date="2019" name="Int. J. Syst. Evol. Microbiol.">
        <title>The Global Catalogue of Microorganisms (GCM) 10K type strain sequencing project: providing services to taxonomists for standard genome sequencing and annotation.</title>
        <authorList>
            <consortium name="The Broad Institute Genomics Platform"/>
            <consortium name="The Broad Institute Genome Sequencing Center for Infectious Disease"/>
            <person name="Wu L."/>
            <person name="Ma J."/>
        </authorList>
    </citation>
    <scope>NUCLEOTIDE SEQUENCE [LARGE SCALE GENOMIC DNA]</scope>
    <source>
        <strain evidence="2">KCTC 42087</strain>
    </source>
</reference>
<organism evidence="1 2">
    <name type="scientific">Actinomadura rugatobispora</name>
    <dbReference type="NCBI Taxonomy" id="1994"/>
    <lineage>
        <taxon>Bacteria</taxon>
        <taxon>Bacillati</taxon>
        <taxon>Actinomycetota</taxon>
        <taxon>Actinomycetes</taxon>
        <taxon>Streptosporangiales</taxon>
        <taxon>Thermomonosporaceae</taxon>
        <taxon>Actinomadura</taxon>
    </lineage>
</organism>
<name>A0ABW1A996_9ACTN</name>
<accession>A0ABW1A996</accession>
<comment type="caution">
    <text evidence="1">The sequence shown here is derived from an EMBL/GenBank/DDBJ whole genome shotgun (WGS) entry which is preliminary data.</text>
</comment>
<dbReference type="RefSeq" id="WP_378288033.1">
    <property type="nucleotide sequence ID" value="NZ_JBHSON010000080.1"/>
</dbReference>
<keyword evidence="2" id="KW-1185">Reference proteome</keyword>
<evidence type="ECO:0000313" key="2">
    <source>
        <dbReference type="Proteomes" id="UP001596074"/>
    </source>
</evidence>
<dbReference type="Proteomes" id="UP001596074">
    <property type="component" value="Unassembled WGS sequence"/>
</dbReference>
<proteinExistence type="predicted"/>
<gene>
    <name evidence="1" type="ORF">ACFPZN_41230</name>
</gene>